<dbReference type="SUPFAM" id="SSF51735">
    <property type="entry name" value="NAD(P)-binding Rossmann-fold domains"/>
    <property type="match status" value="1"/>
</dbReference>
<proteinExistence type="predicted"/>
<dbReference type="AlphaFoldDB" id="X1IM12"/>
<evidence type="ECO:0000259" key="1">
    <source>
        <dbReference type="Pfam" id="PF01370"/>
    </source>
</evidence>
<dbReference type="EMBL" id="BARU01043570">
    <property type="protein sequence ID" value="GAH82757.1"/>
    <property type="molecule type" value="Genomic_DNA"/>
</dbReference>
<reference evidence="2" key="1">
    <citation type="journal article" date="2014" name="Front. Microbiol.">
        <title>High frequency of phylogenetically diverse reductive dehalogenase-homologous genes in deep subseafloor sedimentary metagenomes.</title>
        <authorList>
            <person name="Kawai M."/>
            <person name="Futagami T."/>
            <person name="Toyoda A."/>
            <person name="Takaki Y."/>
            <person name="Nishi S."/>
            <person name="Hori S."/>
            <person name="Arai W."/>
            <person name="Tsubouchi T."/>
            <person name="Morono Y."/>
            <person name="Uchiyama I."/>
            <person name="Ito T."/>
            <person name="Fujiyama A."/>
            <person name="Inagaki F."/>
            <person name="Takami H."/>
        </authorList>
    </citation>
    <scope>NUCLEOTIDE SEQUENCE</scope>
    <source>
        <strain evidence="2">Expedition CK06-06</strain>
    </source>
</reference>
<dbReference type="InterPro" id="IPR036291">
    <property type="entry name" value="NAD(P)-bd_dom_sf"/>
</dbReference>
<evidence type="ECO:0000313" key="2">
    <source>
        <dbReference type="EMBL" id="GAH82757.1"/>
    </source>
</evidence>
<feature type="non-terminal residue" evidence="2">
    <location>
        <position position="67"/>
    </location>
</feature>
<dbReference type="Pfam" id="PF01370">
    <property type="entry name" value="Epimerase"/>
    <property type="match status" value="1"/>
</dbReference>
<dbReference type="InterPro" id="IPR001509">
    <property type="entry name" value="Epimerase_deHydtase"/>
</dbReference>
<accession>X1IM12</accession>
<organism evidence="2">
    <name type="scientific">marine sediment metagenome</name>
    <dbReference type="NCBI Taxonomy" id="412755"/>
    <lineage>
        <taxon>unclassified sequences</taxon>
        <taxon>metagenomes</taxon>
        <taxon>ecological metagenomes</taxon>
    </lineage>
</organism>
<feature type="domain" description="NAD-dependent epimerase/dehydratase" evidence="1">
    <location>
        <begin position="13"/>
        <end position="66"/>
    </location>
</feature>
<name>X1IM12_9ZZZZ</name>
<gene>
    <name evidence="2" type="ORF">S03H2_66685</name>
</gene>
<dbReference type="Gene3D" id="3.40.50.720">
    <property type="entry name" value="NAD(P)-binding Rossmann-like Domain"/>
    <property type="match status" value="1"/>
</dbReference>
<comment type="caution">
    <text evidence="2">The sequence shown here is derived from an EMBL/GenBank/DDBJ whole genome shotgun (WGS) entry which is preliminary data.</text>
</comment>
<sequence length="67" mass="7590">MEDYLKEYKDKKILITGGAGCIGRSLIYALLKTEAEKIFVVDDLSSSERWNIPEDPSVFFIFGSILD</sequence>
<protein>
    <recommendedName>
        <fullName evidence="1">NAD-dependent epimerase/dehydratase domain-containing protein</fullName>
    </recommendedName>
</protein>